<evidence type="ECO:0008006" key="3">
    <source>
        <dbReference type="Google" id="ProtNLM"/>
    </source>
</evidence>
<accession>A0A5C7BA58</accession>
<gene>
    <name evidence="1" type="ORF">ES692_11310</name>
</gene>
<dbReference type="RefSeq" id="WP_028872066.1">
    <property type="nucleotide sequence ID" value="NZ_VOSB01000015.1"/>
</dbReference>
<keyword evidence="2" id="KW-1185">Reference proteome</keyword>
<proteinExistence type="predicted"/>
<dbReference type="OrthoDB" id="745987at2"/>
<sequence length="300" mass="36113">MKKIQVGFLLSYDYEKLKLSIPPVYNLADAIFLAMDEEQRTWSGERFKIDPDFYEWLKGFDKDNKITIYRDNFYVPELSAIKNDTRERHMLSLKMGIGNWLVQVDSDEIFINFSNFVNELRVHDQYLEYPEKNPIQIAGFLINIYKYLDDGILYVDEPTKVLLATNYPNYKVARKTKERIIYTNNVLLHECLSRTEKELKFKLDNWGHNVDVNQEFFEKWRKADKNNYQTIKNVFYLEPHKWKKLGFFESKNLDKIKDLIKERPSLTLTKLYLFGKNFGQWFKFLKVIKGNKKRDFESYF</sequence>
<dbReference type="Proteomes" id="UP000321938">
    <property type="component" value="Unassembled WGS sequence"/>
</dbReference>
<name>A0A5C7BA58_9FLAO</name>
<organism evidence="1 2">
    <name type="scientific">Psychroserpens burtonensis</name>
    <dbReference type="NCBI Taxonomy" id="49278"/>
    <lineage>
        <taxon>Bacteria</taxon>
        <taxon>Pseudomonadati</taxon>
        <taxon>Bacteroidota</taxon>
        <taxon>Flavobacteriia</taxon>
        <taxon>Flavobacteriales</taxon>
        <taxon>Flavobacteriaceae</taxon>
        <taxon>Psychroserpens</taxon>
    </lineage>
</organism>
<evidence type="ECO:0000313" key="2">
    <source>
        <dbReference type="Proteomes" id="UP000321938"/>
    </source>
</evidence>
<reference evidence="1 2" key="1">
    <citation type="submission" date="2019-08" db="EMBL/GenBank/DDBJ databases">
        <title>Genome of Psychroserpens burtonensis ACAM 167.</title>
        <authorList>
            <person name="Bowman J.P."/>
        </authorList>
    </citation>
    <scope>NUCLEOTIDE SEQUENCE [LARGE SCALE GENOMIC DNA]</scope>
    <source>
        <strain evidence="1 2">ACAM 167</strain>
    </source>
</reference>
<dbReference type="AlphaFoldDB" id="A0A5C7BA58"/>
<dbReference type="EMBL" id="VOSB01000015">
    <property type="protein sequence ID" value="TXE16931.1"/>
    <property type="molecule type" value="Genomic_DNA"/>
</dbReference>
<protein>
    <recommendedName>
        <fullName evidence="3">Glycosyltransferase family 2 protein</fullName>
    </recommendedName>
</protein>
<evidence type="ECO:0000313" key="1">
    <source>
        <dbReference type="EMBL" id="TXE16931.1"/>
    </source>
</evidence>
<dbReference type="STRING" id="1123037.GCA_000425305_02262"/>
<comment type="caution">
    <text evidence="1">The sequence shown here is derived from an EMBL/GenBank/DDBJ whole genome shotgun (WGS) entry which is preliminary data.</text>
</comment>